<dbReference type="CDD" id="cd04881">
    <property type="entry name" value="ACT_HSDH-Hom"/>
    <property type="match status" value="1"/>
</dbReference>
<evidence type="ECO:0000313" key="16">
    <source>
        <dbReference type="EMBL" id="UUX34851.1"/>
    </source>
</evidence>
<dbReference type="NCBIfam" id="NF004976">
    <property type="entry name" value="PRK06349.1"/>
    <property type="match status" value="1"/>
</dbReference>
<dbReference type="Proteomes" id="UP001315967">
    <property type="component" value="Chromosome"/>
</dbReference>
<keyword evidence="10 13" id="KW-0560">Oxidoreductase</keyword>
<name>A0ABY5P7Z9_9LACT</name>
<dbReference type="PROSITE" id="PS51671">
    <property type="entry name" value="ACT"/>
    <property type="match status" value="1"/>
</dbReference>
<dbReference type="PANTHER" id="PTHR43331:SF1">
    <property type="entry name" value="HOMOSERINE DEHYDROGENASE"/>
    <property type="match status" value="1"/>
</dbReference>
<evidence type="ECO:0000256" key="6">
    <source>
        <dbReference type="ARBA" id="ARBA00013376"/>
    </source>
</evidence>
<dbReference type="Gene3D" id="3.30.70.260">
    <property type="match status" value="1"/>
</dbReference>
<dbReference type="SUPFAM" id="SSF55347">
    <property type="entry name" value="Glyceraldehyde-3-phosphate dehydrogenase-like, C-terminal domain"/>
    <property type="match status" value="1"/>
</dbReference>
<keyword evidence="17" id="KW-1185">Reference proteome</keyword>
<evidence type="ECO:0000256" key="2">
    <source>
        <dbReference type="ARBA" id="ARBA00005056"/>
    </source>
</evidence>
<dbReference type="Gene3D" id="3.40.50.720">
    <property type="entry name" value="NAD(P)-binding Rossmann-like Domain"/>
    <property type="match status" value="1"/>
</dbReference>
<dbReference type="Pfam" id="PF03447">
    <property type="entry name" value="NAD_binding_3"/>
    <property type="match status" value="1"/>
</dbReference>
<dbReference type="SUPFAM" id="SSF51735">
    <property type="entry name" value="NAD(P)-binding Rossmann-fold domains"/>
    <property type="match status" value="1"/>
</dbReference>
<dbReference type="Gene3D" id="3.30.360.10">
    <property type="entry name" value="Dihydrodipicolinate Reductase, domain 2"/>
    <property type="match status" value="1"/>
</dbReference>
<keyword evidence="7 13" id="KW-0028">Amino-acid biosynthesis</keyword>
<dbReference type="SUPFAM" id="SSF55021">
    <property type="entry name" value="ACT-like"/>
    <property type="match status" value="1"/>
</dbReference>
<evidence type="ECO:0000256" key="11">
    <source>
        <dbReference type="ARBA" id="ARBA00023167"/>
    </source>
</evidence>
<comment type="cofactor">
    <cofactor evidence="1">
        <name>a metal cation</name>
        <dbReference type="ChEBI" id="CHEBI:25213"/>
    </cofactor>
</comment>
<evidence type="ECO:0000259" key="15">
    <source>
        <dbReference type="PROSITE" id="PS51671"/>
    </source>
</evidence>
<keyword evidence="8 13" id="KW-0791">Threonine biosynthesis</keyword>
<feature type="domain" description="ACT" evidence="15">
    <location>
        <begin position="350"/>
        <end position="425"/>
    </location>
</feature>
<dbReference type="InterPro" id="IPR005106">
    <property type="entry name" value="Asp/hSer_DH_NAD-bd"/>
</dbReference>
<keyword evidence="9 13" id="KW-0521">NADP</keyword>
<comment type="catalytic activity">
    <reaction evidence="12">
        <text>L-homoserine + NADP(+) = L-aspartate 4-semialdehyde + NADPH + H(+)</text>
        <dbReference type="Rhea" id="RHEA:15761"/>
        <dbReference type="ChEBI" id="CHEBI:15378"/>
        <dbReference type="ChEBI" id="CHEBI:57476"/>
        <dbReference type="ChEBI" id="CHEBI:57783"/>
        <dbReference type="ChEBI" id="CHEBI:58349"/>
        <dbReference type="ChEBI" id="CHEBI:537519"/>
        <dbReference type="EC" id="1.1.1.3"/>
    </reaction>
    <physiologicalReaction direction="right-to-left" evidence="12">
        <dbReference type="Rhea" id="RHEA:15763"/>
    </physiologicalReaction>
</comment>
<accession>A0ABY5P7Z9</accession>
<dbReference type="InterPro" id="IPR036291">
    <property type="entry name" value="NAD(P)-bd_dom_sf"/>
</dbReference>
<evidence type="ECO:0000256" key="5">
    <source>
        <dbReference type="ARBA" id="ARBA00013213"/>
    </source>
</evidence>
<reference evidence="16 17" key="1">
    <citation type="submission" date="2022-08" db="EMBL/GenBank/DDBJ databases">
        <title>Aerococcaceae sp. nov isolated from spoiled eye mask.</title>
        <authorList>
            <person name="Zhou G."/>
            <person name="Xie X.-B."/>
            <person name="Shi Q.-S."/>
            <person name="Wang Y.-S."/>
            <person name="Wen X."/>
            <person name="Peng H."/>
            <person name="Yang X.-J."/>
            <person name="Tao H.-B."/>
            <person name="Huang X.-M."/>
        </authorList>
    </citation>
    <scope>NUCLEOTIDE SEQUENCE [LARGE SCALE GENOMIC DNA]</scope>
    <source>
        <strain evidence="17">DM20194951</strain>
    </source>
</reference>
<evidence type="ECO:0000256" key="10">
    <source>
        <dbReference type="ARBA" id="ARBA00023002"/>
    </source>
</evidence>
<dbReference type="EC" id="1.1.1.3" evidence="5 13"/>
<comment type="similarity">
    <text evidence="4 14">Belongs to the homoserine dehydrogenase family.</text>
</comment>
<dbReference type="InterPro" id="IPR019811">
    <property type="entry name" value="HDH_CS"/>
</dbReference>
<dbReference type="Pfam" id="PF01842">
    <property type="entry name" value="ACT"/>
    <property type="match status" value="1"/>
</dbReference>
<evidence type="ECO:0000313" key="17">
    <source>
        <dbReference type="Proteomes" id="UP001315967"/>
    </source>
</evidence>
<evidence type="ECO:0000256" key="14">
    <source>
        <dbReference type="RuleBase" id="RU004171"/>
    </source>
</evidence>
<dbReference type="EMBL" id="CP102453">
    <property type="protein sequence ID" value="UUX34851.1"/>
    <property type="molecule type" value="Genomic_DNA"/>
</dbReference>
<comment type="pathway">
    <text evidence="2 13">Amino-acid biosynthesis; L-threonine biosynthesis; L-threonine from L-aspartate: step 3/5.</text>
</comment>
<evidence type="ECO:0000256" key="3">
    <source>
        <dbReference type="ARBA" id="ARBA00005062"/>
    </source>
</evidence>
<comment type="pathway">
    <text evidence="3 13">Amino-acid biosynthesis; L-methionine biosynthesis via de novo pathway; L-homoserine from L-aspartate: step 3/3.</text>
</comment>
<evidence type="ECO:0000256" key="1">
    <source>
        <dbReference type="ARBA" id="ARBA00001920"/>
    </source>
</evidence>
<evidence type="ECO:0000256" key="12">
    <source>
        <dbReference type="ARBA" id="ARBA00048841"/>
    </source>
</evidence>
<keyword evidence="11 13" id="KW-0486">Methionine biosynthesis</keyword>
<gene>
    <name evidence="16" type="ORF">NRE15_04160</name>
</gene>
<sequence length="429" mass="46960">MENVSIGLLGFGTVGSGVVHIINAHQDRLEHQLGCQVSIRKILVQDPTKPRKVDLKDAVLTQDVNDIIDDPTIDVVIEVMGSVEDTKDYVSRALRNKKHILTANKDMMALYGNELLQLAQENEVDFYYEASVAGGIPIIRSLVEGLAPDRLTNLMGILNGTTNYILTKMSQEGRDYADVLKEAQSLGFAEADPTSDVEGLDAARKLKILASLGFSMDIDLADVSVTGISNVTQNDLEFCHQLGYSMKLIALANRDNGKVEVSVEPTLIPHEHPLAAVNNEFNAVYVNGEAIGELMFYGPGAGMLPTATAVVSDLMTVIKNMRLNVTGNSMTPPQYEKNLKTDDEVAAKYFVRLLAVDIPGTFAEVTTLFGQNDISLEKVLQLPVANEAHAEIVVTTYKTRKSNFNKVLQALENSIAVKNIKSYYRIEGE</sequence>
<organism evidence="16 17">
    <name type="scientific">Fundicoccus culcitae</name>
    <dbReference type="NCBI Taxonomy" id="2969821"/>
    <lineage>
        <taxon>Bacteria</taxon>
        <taxon>Bacillati</taxon>
        <taxon>Bacillota</taxon>
        <taxon>Bacilli</taxon>
        <taxon>Lactobacillales</taxon>
        <taxon>Aerococcaceae</taxon>
        <taxon>Fundicoccus</taxon>
    </lineage>
</organism>
<dbReference type="PROSITE" id="PS01042">
    <property type="entry name" value="HOMOSER_DHGENASE"/>
    <property type="match status" value="1"/>
</dbReference>
<evidence type="ECO:0000256" key="4">
    <source>
        <dbReference type="ARBA" id="ARBA00006753"/>
    </source>
</evidence>
<proteinExistence type="inferred from homology"/>
<dbReference type="PIRSF" id="PIRSF000098">
    <property type="entry name" value="Homoser_dehydrog"/>
    <property type="match status" value="1"/>
</dbReference>
<dbReference type="Pfam" id="PF00742">
    <property type="entry name" value="Homoserine_dh"/>
    <property type="match status" value="1"/>
</dbReference>
<dbReference type="InterPro" id="IPR045865">
    <property type="entry name" value="ACT-like_dom_sf"/>
</dbReference>
<dbReference type="InterPro" id="IPR016204">
    <property type="entry name" value="HDH"/>
</dbReference>
<dbReference type="PANTHER" id="PTHR43331">
    <property type="entry name" value="HOMOSERINE DEHYDROGENASE"/>
    <property type="match status" value="1"/>
</dbReference>
<dbReference type="RefSeq" id="WP_313794351.1">
    <property type="nucleotide sequence ID" value="NZ_CP102453.1"/>
</dbReference>
<evidence type="ECO:0000256" key="7">
    <source>
        <dbReference type="ARBA" id="ARBA00022605"/>
    </source>
</evidence>
<protein>
    <recommendedName>
        <fullName evidence="6 13">Homoserine dehydrogenase</fullName>
        <ecNumber evidence="5 13">1.1.1.3</ecNumber>
    </recommendedName>
</protein>
<dbReference type="InterPro" id="IPR002912">
    <property type="entry name" value="ACT_dom"/>
</dbReference>
<evidence type="ECO:0000256" key="13">
    <source>
        <dbReference type="RuleBase" id="RU000579"/>
    </source>
</evidence>
<evidence type="ECO:0000256" key="8">
    <source>
        <dbReference type="ARBA" id="ARBA00022697"/>
    </source>
</evidence>
<evidence type="ECO:0000256" key="9">
    <source>
        <dbReference type="ARBA" id="ARBA00022857"/>
    </source>
</evidence>
<dbReference type="InterPro" id="IPR001342">
    <property type="entry name" value="HDH_cat"/>
</dbReference>